<sequence>MIRFNLSLVIGAILIFDSSRALLSHFTPSQLIKDFIRRSKSGNPDAPYELSHQLIDAVESCPPGFDKASCEKRANLFREKLKSKLDRETLNNKARAVLLQNGISPDYDINKYPTVNLVSLLRTTPRIGEMAFPKNKFELKTKDVASVLKFKKLETL</sequence>
<dbReference type="OrthoDB" id="10498434at2759"/>
<reference evidence="2 3" key="2">
    <citation type="submission" date="2018-11" db="EMBL/GenBank/DDBJ databases">
        <authorList>
            <consortium name="Pathogen Informatics"/>
        </authorList>
    </citation>
    <scope>NUCLEOTIDE SEQUENCE [LARGE SCALE GENOMIC DNA]</scope>
</reference>
<organism evidence="4">
    <name type="scientific">Anisakis simplex</name>
    <name type="common">Herring worm</name>
    <dbReference type="NCBI Taxonomy" id="6269"/>
    <lineage>
        <taxon>Eukaryota</taxon>
        <taxon>Metazoa</taxon>
        <taxon>Ecdysozoa</taxon>
        <taxon>Nematoda</taxon>
        <taxon>Chromadorea</taxon>
        <taxon>Rhabditida</taxon>
        <taxon>Spirurina</taxon>
        <taxon>Ascaridomorpha</taxon>
        <taxon>Ascaridoidea</taxon>
        <taxon>Anisakidae</taxon>
        <taxon>Anisakis</taxon>
        <taxon>Anisakis simplex complex</taxon>
    </lineage>
</organism>
<evidence type="ECO:0000313" key="2">
    <source>
        <dbReference type="EMBL" id="VDK57914.1"/>
    </source>
</evidence>
<keyword evidence="1" id="KW-0732">Signal</keyword>
<dbReference type="WBParaSite" id="ASIM_0001708101-mRNA-1">
    <property type="protein sequence ID" value="ASIM_0001708101-mRNA-1"/>
    <property type="gene ID" value="ASIM_0001708101"/>
</dbReference>
<name>A0A0M3K7Z0_ANISI</name>
<reference evidence="4" key="1">
    <citation type="submission" date="2017-02" db="UniProtKB">
        <authorList>
            <consortium name="WormBaseParasite"/>
        </authorList>
    </citation>
    <scope>IDENTIFICATION</scope>
</reference>
<evidence type="ECO:0000313" key="3">
    <source>
        <dbReference type="Proteomes" id="UP000267096"/>
    </source>
</evidence>
<dbReference type="EMBL" id="UYRR01033142">
    <property type="protein sequence ID" value="VDK57914.1"/>
    <property type="molecule type" value="Genomic_DNA"/>
</dbReference>
<accession>A0A0M3K7Z0</accession>
<dbReference type="Proteomes" id="UP000267096">
    <property type="component" value="Unassembled WGS sequence"/>
</dbReference>
<protein>
    <submittedName>
        <fullName evidence="2 4">Uncharacterized protein</fullName>
    </submittedName>
</protein>
<evidence type="ECO:0000256" key="1">
    <source>
        <dbReference type="SAM" id="SignalP"/>
    </source>
</evidence>
<evidence type="ECO:0000313" key="4">
    <source>
        <dbReference type="WBParaSite" id="ASIM_0001708101-mRNA-1"/>
    </source>
</evidence>
<dbReference type="AlphaFoldDB" id="A0A0M3K7Z0"/>
<gene>
    <name evidence="2" type="ORF">ASIM_LOCUS16488</name>
</gene>
<feature type="chain" id="PRO_5043121300" evidence="1">
    <location>
        <begin position="22"/>
        <end position="156"/>
    </location>
</feature>
<feature type="signal peptide" evidence="1">
    <location>
        <begin position="1"/>
        <end position="21"/>
    </location>
</feature>
<proteinExistence type="predicted"/>
<keyword evidence="3" id="KW-1185">Reference proteome</keyword>